<organism evidence="1 2">
    <name type="scientific">Flemingia macrophylla</name>
    <dbReference type="NCBI Taxonomy" id="520843"/>
    <lineage>
        <taxon>Eukaryota</taxon>
        <taxon>Viridiplantae</taxon>
        <taxon>Streptophyta</taxon>
        <taxon>Embryophyta</taxon>
        <taxon>Tracheophyta</taxon>
        <taxon>Spermatophyta</taxon>
        <taxon>Magnoliopsida</taxon>
        <taxon>eudicotyledons</taxon>
        <taxon>Gunneridae</taxon>
        <taxon>Pentapetalae</taxon>
        <taxon>rosids</taxon>
        <taxon>fabids</taxon>
        <taxon>Fabales</taxon>
        <taxon>Fabaceae</taxon>
        <taxon>Papilionoideae</taxon>
        <taxon>50 kb inversion clade</taxon>
        <taxon>NPAAA clade</taxon>
        <taxon>indigoferoid/millettioid clade</taxon>
        <taxon>Phaseoleae</taxon>
        <taxon>Flemingia</taxon>
    </lineage>
</organism>
<evidence type="ECO:0000313" key="2">
    <source>
        <dbReference type="Proteomes" id="UP001603857"/>
    </source>
</evidence>
<proteinExistence type="predicted"/>
<dbReference type="AlphaFoldDB" id="A0ABD1LQ63"/>
<comment type="caution">
    <text evidence="1">The sequence shown here is derived from an EMBL/GenBank/DDBJ whole genome shotgun (WGS) entry which is preliminary data.</text>
</comment>
<evidence type="ECO:0000313" key="1">
    <source>
        <dbReference type="EMBL" id="KAL2325666.1"/>
    </source>
</evidence>
<protein>
    <submittedName>
        <fullName evidence="1">Uncharacterized protein</fullName>
    </submittedName>
</protein>
<accession>A0ABD1LQ63</accession>
<reference evidence="1 2" key="1">
    <citation type="submission" date="2024-08" db="EMBL/GenBank/DDBJ databases">
        <title>Insights into the chromosomal genome structure of Flemingia macrophylla.</title>
        <authorList>
            <person name="Ding Y."/>
            <person name="Zhao Y."/>
            <person name="Bi W."/>
            <person name="Wu M."/>
            <person name="Zhao G."/>
            <person name="Gong Y."/>
            <person name="Li W."/>
            <person name="Zhang P."/>
        </authorList>
    </citation>
    <scope>NUCLEOTIDE SEQUENCE [LARGE SCALE GENOMIC DNA]</scope>
    <source>
        <strain evidence="1">DYQJB</strain>
        <tissue evidence="1">Leaf</tissue>
    </source>
</reference>
<dbReference type="Proteomes" id="UP001603857">
    <property type="component" value="Unassembled WGS sequence"/>
</dbReference>
<gene>
    <name evidence="1" type="ORF">Fmac_024724</name>
</gene>
<keyword evidence="2" id="KW-1185">Reference proteome</keyword>
<name>A0ABD1LQ63_9FABA</name>
<dbReference type="EMBL" id="JBGMDY010000008">
    <property type="protein sequence ID" value="KAL2325666.1"/>
    <property type="molecule type" value="Genomic_DNA"/>
</dbReference>
<sequence>MDGHLPLLFIATATQREDVEVTNADATLVNSNDDVKSAKVLGPNPEKMSQMLLLLMTYFKTLLKI</sequence>